<feature type="compositionally biased region" description="Polar residues" evidence="1">
    <location>
        <begin position="37"/>
        <end position="48"/>
    </location>
</feature>
<protein>
    <submittedName>
        <fullName evidence="2">Pseudouridine synthase</fullName>
    </submittedName>
</protein>
<feature type="non-terminal residue" evidence="2">
    <location>
        <position position="48"/>
    </location>
</feature>
<evidence type="ECO:0000313" key="2">
    <source>
        <dbReference type="EMBL" id="ETJ26290.1"/>
    </source>
</evidence>
<dbReference type="AlphaFoldDB" id="W1XA09"/>
<reference evidence="2" key="1">
    <citation type="submission" date="2013-12" db="EMBL/GenBank/DDBJ databases">
        <title>A Varibaculum cambriense genome reconstructed from a premature infant gut community with otherwise low bacterial novelty that shifts toward anaerobic metabolism during the third week of life.</title>
        <authorList>
            <person name="Brown C.T."/>
            <person name="Sharon I."/>
            <person name="Thomas B.C."/>
            <person name="Castelle C.J."/>
            <person name="Morowitz M.J."/>
            <person name="Banfield J.F."/>
        </authorList>
    </citation>
    <scope>NUCLEOTIDE SEQUENCE</scope>
</reference>
<sequence length="48" mass="5943">MNIGLWYKEYSKKKRQIYTDKIGRDRHDRRKRLVDNKNGQYAETQVNK</sequence>
<dbReference type="EMBL" id="AZMM01017448">
    <property type="protein sequence ID" value="ETJ26290.1"/>
    <property type="molecule type" value="Genomic_DNA"/>
</dbReference>
<gene>
    <name evidence="2" type="ORF">Q604_UNBC17448G0001</name>
</gene>
<organism evidence="2">
    <name type="scientific">human gut metagenome</name>
    <dbReference type="NCBI Taxonomy" id="408170"/>
    <lineage>
        <taxon>unclassified sequences</taxon>
        <taxon>metagenomes</taxon>
        <taxon>organismal metagenomes</taxon>
    </lineage>
</organism>
<name>W1XA09_9ZZZZ</name>
<proteinExistence type="predicted"/>
<feature type="region of interest" description="Disordered" evidence="1">
    <location>
        <begin position="22"/>
        <end position="48"/>
    </location>
</feature>
<evidence type="ECO:0000256" key="1">
    <source>
        <dbReference type="SAM" id="MobiDB-lite"/>
    </source>
</evidence>
<comment type="caution">
    <text evidence="2">The sequence shown here is derived from an EMBL/GenBank/DDBJ whole genome shotgun (WGS) entry which is preliminary data.</text>
</comment>
<accession>W1XA09</accession>